<dbReference type="GO" id="GO:0015074">
    <property type="term" value="P:DNA integration"/>
    <property type="evidence" value="ECO:0007669"/>
    <property type="project" value="UniProtKB-KW"/>
</dbReference>
<dbReference type="Proteomes" id="UP000196710">
    <property type="component" value="Chromosome"/>
</dbReference>
<evidence type="ECO:0000256" key="2">
    <source>
        <dbReference type="ARBA" id="ARBA00008857"/>
    </source>
</evidence>
<dbReference type="PANTHER" id="PTHR30349:SF91">
    <property type="entry name" value="INTA PROTEIN"/>
    <property type="match status" value="1"/>
</dbReference>
<evidence type="ECO:0000256" key="6">
    <source>
        <dbReference type="PROSITE-ProRule" id="PRU01248"/>
    </source>
</evidence>
<gene>
    <name evidence="9" type="ORF">ADH66_15740</name>
    <name evidence="10" type="ORF">I5Q82_06115</name>
</gene>
<dbReference type="InterPro" id="IPR011010">
    <property type="entry name" value="DNA_brk_join_enz"/>
</dbReference>
<dbReference type="CDD" id="cd01189">
    <property type="entry name" value="INT_ICEBs1_C_like"/>
    <property type="match status" value="1"/>
</dbReference>
<evidence type="ECO:0000256" key="1">
    <source>
        <dbReference type="ARBA" id="ARBA00003283"/>
    </source>
</evidence>
<dbReference type="GO" id="GO:0003677">
    <property type="term" value="F:DNA binding"/>
    <property type="evidence" value="ECO:0007669"/>
    <property type="project" value="UniProtKB-UniRule"/>
</dbReference>
<evidence type="ECO:0000259" key="8">
    <source>
        <dbReference type="PROSITE" id="PS51900"/>
    </source>
</evidence>
<evidence type="ECO:0000313" key="11">
    <source>
        <dbReference type="Proteomes" id="UP000196710"/>
    </source>
</evidence>
<dbReference type="InterPro" id="IPR013762">
    <property type="entry name" value="Integrase-like_cat_sf"/>
</dbReference>
<comment type="function">
    <text evidence="1">Site-specific tyrosine recombinase, which acts by catalyzing the cutting and rejoining of the recombining DNA molecules.</text>
</comment>
<dbReference type="PROSITE" id="PS51898">
    <property type="entry name" value="TYR_RECOMBINASE"/>
    <property type="match status" value="1"/>
</dbReference>
<evidence type="ECO:0000256" key="4">
    <source>
        <dbReference type="ARBA" id="ARBA00023125"/>
    </source>
</evidence>
<dbReference type="InterPro" id="IPR010998">
    <property type="entry name" value="Integrase_recombinase_N"/>
</dbReference>
<reference evidence="10 12" key="3">
    <citation type="submission" date="2020-11" db="EMBL/GenBank/DDBJ databases">
        <title>Closed and high quality bacterial genomes of the OMM12 community.</title>
        <authorList>
            <person name="Marbouty M."/>
            <person name="Lamy-Besnier Q."/>
            <person name="Debarbieux L."/>
            <person name="Koszul R."/>
        </authorList>
    </citation>
    <scope>NUCLEOTIDE SEQUENCE [LARGE SCALE GENOMIC DNA]</scope>
    <source>
        <strain evidence="10 12">KB18</strain>
    </source>
</reference>
<dbReference type="InterPro" id="IPR044068">
    <property type="entry name" value="CB"/>
</dbReference>
<dbReference type="PROSITE" id="PS51900">
    <property type="entry name" value="CB"/>
    <property type="match status" value="1"/>
</dbReference>
<dbReference type="AlphaFoldDB" id="A0A1Z2XU40"/>
<dbReference type="SUPFAM" id="SSF56349">
    <property type="entry name" value="DNA breaking-rejoining enzymes"/>
    <property type="match status" value="1"/>
</dbReference>
<organism evidence="10 12">
    <name type="scientific">Acutalibacter muris</name>
    <dbReference type="NCBI Taxonomy" id="1796620"/>
    <lineage>
        <taxon>Bacteria</taxon>
        <taxon>Bacillati</taxon>
        <taxon>Bacillota</taxon>
        <taxon>Clostridia</taxon>
        <taxon>Eubacteriales</taxon>
        <taxon>Acutalibacteraceae</taxon>
        <taxon>Acutalibacter</taxon>
    </lineage>
</organism>
<dbReference type="Pfam" id="PF14659">
    <property type="entry name" value="Phage_int_SAM_3"/>
    <property type="match status" value="1"/>
</dbReference>
<evidence type="ECO:0000256" key="5">
    <source>
        <dbReference type="ARBA" id="ARBA00023172"/>
    </source>
</evidence>
<dbReference type="GO" id="GO:0006310">
    <property type="term" value="P:DNA recombination"/>
    <property type="evidence" value="ECO:0007669"/>
    <property type="project" value="UniProtKB-KW"/>
</dbReference>
<evidence type="ECO:0000313" key="10">
    <source>
        <dbReference type="EMBL" id="QQR31243.1"/>
    </source>
</evidence>
<keyword evidence="11" id="KW-1185">Reference proteome</keyword>
<dbReference type="EMBL" id="CP065321">
    <property type="protein sequence ID" value="QQR31243.1"/>
    <property type="molecule type" value="Genomic_DNA"/>
</dbReference>
<dbReference type="InterPro" id="IPR050090">
    <property type="entry name" value="Tyrosine_recombinase_XerCD"/>
</dbReference>
<comment type="similarity">
    <text evidence="2">Belongs to the 'phage' integrase family.</text>
</comment>
<evidence type="ECO:0000256" key="3">
    <source>
        <dbReference type="ARBA" id="ARBA00022908"/>
    </source>
</evidence>
<keyword evidence="4 6" id="KW-0238">DNA-binding</keyword>
<feature type="domain" description="Core-binding (CB)" evidence="8">
    <location>
        <begin position="71"/>
        <end position="160"/>
    </location>
</feature>
<sequence length="393" mass="44695">MASIRKRGNSYLLVVSMGYDFDGKRRKPQQKTVHPPDGLTPKAKEKWLEEEAALFERQCRNEPLKAVDKTITLAAYTEMWLREIAPNKLAKSTLARDKQDIDRFMPHLGGYKLTDLKPEHFRNLYAELRKQKNSITGKPLSECTIEGVHACLCGILSDAMEGGFLSHNPAWRTYKYAGKKKKKQNVADEETTQKLIAALEEESIKYETYFKLIIATGMRRGECCGLKWCDLNFKEKSIHICRNVVKVTGEDIIVKEPKTASGDRYVYFSPEMASLLKEYRKFCEQETETYDERKLSADDYIFRRHGMELPMTPSSFTWRFKLILKKHGLPSNLNVHSLRHTAASLMIAGGADVATVSGLLGHSQVSTTLDIYTHAFDDKKKAASAVLQESLDI</sequence>
<keyword evidence="3" id="KW-0229">DNA integration</keyword>
<dbReference type="KEGG" id="amur:ADH66_15740"/>
<dbReference type="EMBL" id="CP021422">
    <property type="protein sequence ID" value="ASB41978.1"/>
    <property type="molecule type" value="Genomic_DNA"/>
</dbReference>
<evidence type="ECO:0000313" key="12">
    <source>
        <dbReference type="Proteomes" id="UP000596035"/>
    </source>
</evidence>
<feature type="domain" description="Tyr recombinase" evidence="7">
    <location>
        <begin position="182"/>
        <end position="385"/>
    </location>
</feature>
<reference evidence="11" key="2">
    <citation type="submission" date="2017-05" db="EMBL/GenBank/DDBJ databases">
        <title>Improved OligoMM genomes.</title>
        <authorList>
            <person name="Garzetti D."/>
        </authorList>
    </citation>
    <scope>NUCLEOTIDE SEQUENCE [LARGE SCALE GENOMIC DNA]</scope>
    <source>
        <strain evidence="11">KB18</strain>
    </source>
</reference>
<protein>
    <submittedName>
        <fullName evidence="10">Site-specific integrase</fullName>
    </submittedName>
</protein>
<dbReference type="InterPro" id="IPR004107">
    <property type="entry name" value="Integrase_SAM-like_N"/>
</dbReference>
<dbReference type="Proteomes" id="UP000596035">
    <property type="component" value="Chromosome"/>
</dbReference>
<dbReference type="InterPro" id="IPR002104">
    <property type="entry name" value="Integrase_catalytic"/>
</dbReference>
<proteinExistence type="inferred from homology"/>
<reference evidence="9" key="1">
    <citation type="journal article" date="2017" name="Genome Announc.">
        <title>High-Quality Whole-Genome Sequences of the Oligo-Mouse-Microbiota Bacterial Community.</title>
        <authorList>
            <person name="Garzetti D."/>
            <person name="Brugiroux S."/>
            <person name="Bunk B."/>
            <person name="Pukall R."/>
            <person name="McCoy K.D."/>
            <person name="Macpherson A.J."/>
            <person name="Stecher B."/>
        </authorList>
    </citation>
    <scope>NUCLEOTIDE SEQUENCE</scope>
    <source>
        <strain evidence="9">KB18</strain>
    </source>
</reference>
<dbReference type="PANTHER" id="PTHR30349">
    <property type="entry name" value="PHAGE INTEGRASE-RELATED"/>
    <property type="match status" value="1"/>
</dbReference>
<dbReference type="Pfam" id="PF00589">
    <property type="entry name" value="Phage_integrase"/>
    <property type="match status" value="1"/>
</dbReference>
<dbReference type="RefSeq" id="WP_066538876.1">
    <property type="nucleotide sequence ID" value="NZ_CAJTCQ010000001.1"/>
</dbReference>
<dbReference type="Gene3D" id="1.10.150.130">
    <property type="match status" value="1"/>
</dbReference>
<accession>A0A1Z2XU40</accession>
<keyword evidence="5" id="KW-0233">DNA recombination</keyword>
<dbReference type="Gene3D" id="1.10.443.10">
    <property type="entry name" value="Intergrase catalytic core"/>
    <property type="match status" value="1"/>
</dbReference>
<evidence type="ECO:0000259" key="7">
    <source>
        <dbReference type="PROSITE" id="PS51898"/>
    </source>
</evidence>
<evidence type="ECO:0000313" key="9">
    <source>
        <dbReference type="EMBL" id="ASB41978.1"/>
    </source>
</evidence>
<name>A0A1Z2XU40_9FIRM</name>